<keyword evidence="11" id="KW-0378">Hydrolase</keyword>
<dbReference type="InterPro" id="IPR041679">
    <property type="entry name" value="DNA2/NAM7-like_C"/>
</dbReference>
<evidence type="ECO:0000313" key="25">
    <source>
        <dbReference type="EMBL" id="ORX51721.1"/>
    </source>
</evidence>
<keyword evidence="15" id="KW-0411">Iron-sulfur</keyword>
<keyword evidence="17" id="KW-0234">DNA repair</keyword>
<comment type="catalytic activity">
    <reaction evidence="20">
        <text>ATP + H2O = ADP + phosphate + H(+)</text>
        <dbReference type="Rhea" id="RHEA:13065"/>
        <dbReference type="ChEBI" id="CHEBI:15377"/>
        <dbReference type="ChEBI" id="CHEBI:15378"/>
        <dbReference type="ChEBI" id="CHEBI:30616"/>
        <dbReference type="ChEBI" id="CHEBI:43474"/>
        <dbReference type="ChEBI" id="CHEBI:456216"/>
        <dbReference type="EC" id="3.6.4.12"/>
    </reaction>
</comment>
<keyword evidence="9" id="KW-0547">Nucleotide-binding</keyword>
<evidence type="ECO:0000256" key="13">
    <source>
        <dbReference type="ARBA" id="ARBA00022840"/>
    </source>
</evidence>
<dbReference type="GO" id="GO:0046872">
    <property type="term" value="F:metal ion binding"/>
    <property type="evidence" value="ECO:0007669"/>
    <property type="project" value="UniProtKB-KW"/>
</dbReference>
<evidence type="ECO:0000259" key="23">
    <source>
        <dbReference type="Pfam" id="PF13086"/>
    </source>
</evidence>
<dbReference type="InterPro" id="IPR027417">
    <property type="entry name" value="P-loop_NTPase"/>
</dbReference>
<comment type="subcellular location">
    <subcellularLocation>
        <location evidence="2">Nucleus</location>
    </subcellularLocation>
</comment>
<dbReference type="Pfam" id="PF08696">
    <property type="entry name" value="Dna2"/>
    <property type="match status" value="1"/>
</dbReference>
<evidence type="ECO:0000259" key="24">
    <source>
        <dbReference type="Pfam" id="PF13087"/>
    </source>
</evidence>
<evidence type="ECO:0000256" key="8">
    <source>
        <dbReference type="ARBA" id="ARBA00022723"/>
    </source>
</evidence>
<dbReference type="CDD" id="cd22318">
    <property type="entry name" value="DNA2_N-like"/>
    <property type="match status" value="1"/>
</dbReference>
<dbReference type="InterPro" id="IPR011604">
    <property type="entry name" value="PDDEXK-like_dom_sf"/>
</dbReference>
<dbReference type="InterPro" id="IPR022765">
    <property type="entry name" value="Dna2/Cas4_DUF83"/>
</dbReference>
<organism evidence="25 26">
    <name type="scientific">Hesseltinella vesiculosa</name>
    <dbReference type="NCBI Taxonomy" id="101127"/>
    <lineage>
        <taxon>Eukaryota</taxon>
        <taxon>Fungi</taxon>
        <taxon>Fungi incertae sedis</taxon>
        <taxon>Mucoromycota</taxon>
        <taxon>Mucoromycotina</taxon>
        <taxon>Mucoromycetes</taxon>
        <taxon>Mucorales</taxon>
        <taxon>Cunninghamellaceae</taxon>
        <taxon>Hesseltinella</taxon>
    </lineage>
</organism>
<dbReference type="GO" id="GO:0005524">
    <property type="term" value="F:ATP binding"/>
    <property type="evidence" value="ECO:0007669"/>
    <property type="project" value="UniProtKB-KW"/>
</dbReference>
<keyword evidence="14" id="KW-0408">Iron</keyword>
<name>A0A1X2GE60_9FUNG</name>
<comment type="cofactor">
    <cofactor evidence="1">
        <name>[4Fe-4S] cluster</name>
        <dbReference type="ChEBI" id="CHEBI:49883"/>
    </cofactor>
</comment>
<keyword evidence="8" id="KW-0479">Metal-binding</keyword>
<evidence type="ECO:0000256" key="6">
    <source>
        <dbReference type="ARBA" id="ARBA00022705"/>
    </source>
</evidence>
<evidence type="ECO:0000256" key="14">
    <source>
        <dbReference type="ARBA" id="ARBA00023004"/>
    </source>
</evidence>
<reference evidence="25 26" key="1">
    <citation type="submission" date="2016-07" db="EMBL/GenBank/DDBJ databases">
        <title>Pervasive Adenine N6-methylation of Active Genes in Fungi.</title>
        <authorList>
            <consortium name="DOE Joint Genome Institute"/>
            <person name="Mondo S.J."/>
            <person name="Dannebaum R.O."/>
            <person name="Kuo R.C."/>
            <person name="Labutti K."/>
            <person name="Haridas S."/>
            <person name="Kuo A."/>
            <person name="Salamov A."/>
            <person name="Ahrendt S.R."/>
            <person name="Lipzen A."/>
            <person name="Sullivan W."/>
            <person name="Andreopoulos W.B."/>
            <person name="Clum A."/>
            <person name="Lindquist E."/>
            <person name="Daum C."/>
            <person name="Ramamoorthy G.K."/>
            <person name="Gryganskyi A."/>
            <person name="Culley D."/>
            <person name="Magnuson J.K."/>
            <person name="James T.Y."/>
            <person name="O'Malley M.A."/>
            <person name="Stajich J.E."/>
            <person name="Spatafora J.W."/>
            <person name="Visel A."/>
            <person name="Grigoriev I.V."/>
        </authorList>
    </citation>
    <scope>NUCLEOTIDE SEQUENCE [LARGE SCALE GENOMIC DNA]</scope>
    <source>
        <strain evidence="25 26">NRRL 3301</strain>
    </source>
</reference>
<evidence type="ECO:0000256" key="9">
    <source>
        <dbReference type="ARBA" id="ARBA00022741"/>
    </source>
</evidence>
<feature type="domain" description="DUF83" evidence="21">
    <location>
        <begin position="188"/>
        <end position="287"/>
    </location>
</feature>
<dbReference type="OrthoDB" id="6513042at2759"/>
<dbReference type="GO" id="GO:0003677">
    <property type="term" value="F:DNA binding"/>
    <property type="evidence" value="ECO:0007669"/>
    <property type="project" value="UniProtKB-KW"/>
</dbReference>
<dbReference type="InterPro" id="IPR051827">
    <property type="entry name" value="Cas4_exonuclease"/>
</dbReference>
<evidence type="ECO:0000256" key="12">
    <source>
        <dbReference type="ARBA" id="ARBA00022806"/>
    </source>
</evidence>
<dbReference type="Pfam" id="PF13087">
    <property type="entry name" value="AAA_12"/>
    <property type="match status" value="1"/>
</dbReference>
<comment type="similarity">
    <text evidence="3">Belongs to the DNA2/NAM7 helicase family.</text>
</comment>
<proteinExistence type="inferred from homology"/>
<keyword evidence="10" id="KW-0227">DNA damage</keyword>
<evidence type="ECO:0000256" key="15">
    <source>
        <dbReference type="ARBA" id="ARBA00023014"/>
    </source>
</evidence>
<keyword evidence="5" id="KW-0004">4Fe-4S</keyword>
<dbReference type="Proteomes" id="UP000242146">
    <property type="component" value="Unassembled WGS sequence"/>
</dbReference>
<feature type="domain" description="DNA2/NAM7 helicase helicase" evidence="23">
    <location>
        <begin position="541"/>
        <end position="618"/>
    </location>
</feature>
<evidence type="ECO:0000256" key="10">
    <source>
        <dbReference type="ARBA" id="ARBA00022763"/>
    </source>
</evidence>
<evidence type="ECO:0000259" key="21">
    <source>
        <dbReference type="Pfam" id="PF01930"/>
    </source>
</evidence>
<dbReference type="InterPro" id="IPR014808">
    <property type="entry name" value="DNA_replication_fac_Dna2_N"/>
</dbReference>
<evidence type="ECO:0000256" key="1">
    <source>
        <dbReference type="ARBA" id="ARBA00001966"/>
    </source>
</evidence>
<evidence type="ECO:0000256" key="18">
    <source>
        <dbReference type="ARBA" id="ARBA00023242"/>
    </source>
</evidence>
<keyword evidence="7" id="KW-0540">Nuclease</keyword>
<dbReference type="GO" id="GO:0003678">
    <property type="term" value="F:DNA helicase activity"/>
    <property type="evidence" value="ECO:0007669"/>
    <property type="project" value="UniProtKB-EC"/>
</dbReference>
<evidence type="ECO:0000256" key="11">
    <source>
        <dbReference type="ARBA" id="ARBA00022801"/>
    </source>
</evidence>
<feature type="domain" description="DNA2/NAM7 helicase-like C-terminal" evidence="24">
    <location>
        <begin position="644"/>
        <end position="704"/>
    </location>
</feature>
<keyword evidence="13" id="KW-0067">ATP-binding</keyword>
<dbReference type="SUPFAM" id="SSF52540">
    <property type="entry name" value="P-loop containing nucleoside triphosphate hydrolases"/>
    <property type="match status" value="1"/>
</dbReference>
<feature type="domain" description="DNA replication factor Dna2 N-terminal" evidence="22">
    <location>
        <begin position="3"/>
        <end position="177"/>
    </location>
</feature>
<dbReference type="EMBL" id="MCGT01000020">
    <property type="protein sequence ID" value="ORX51721.1"/>
    <property type="molecule type" value="Genomic_DNA"/>
</dbReference>
<evidence type="ECO:0000256" key="4">
    <source>
        <dbReference type="ARBA" id="ARBA00012551"/>
    </source>
</evidence>
<keyword evidence="6" id="KW-0235">DNA replication</keyword>
<dbReference type="GO" id="GO:0006281">
    <property type="term" value="P:DNA repair"/>
    <property type="evidence" value="ECO:0007669"/>
    <property type="project" value="UniProtKB-KW"/>
</dbReference>
<evidence type="ECO:0000256" key="3">
    <source>
        <dbReference type="ARBA" id="ARBA00007913"/>
    </source>
</evidence>
<evidence type="ECO:0000256" key="5">
    <source>
        <dbReference type="ARBA" id="ARBA00022485"/>
    </source>
</evidence>
<dbReference type="Gene3D" id="3.90.320.10">
    <property type="match status" value="1"/>
</dbReference>
<comment type="caution">
    <text evidence="25">The sequence shown here is derived from an EMBL/GenBank/DDBJ whole genome shotgun (WGS) entry which is preliminary data.</text>
</comment>
<evidence type="ECO:0000313" key="26">
    <source>
        <dbReference type="Proteomes" id="UP000242146"/>
    </source>
</evidence>
<evidence type="ECO:0000259" key="22">
    <source>
        <dbReference type="Pfam" id="PF08696"/>
    </source>
</evidence>
<accession>A0A1X2GE60</accession>
<keyword evidence="26" id="KW-1185">Reference proteome</keyword>
<dbReference type="EC" id="3.6.4.12" evidence="4"/>
<dbReference type="PANTHER" id="PTHR36531">
    <property type="entry name" value="CRISPR-ASSOCIATED EXONUCLEASE CAS4"/>
    <property type="match status" value="1"/>
</dbReference>
<dbReference type="InterPro" id="IPR041677">
    <property type="entry name" value="DNA2/NAM7_AAA_11"/>
</dbReference>
<dbReference type="Gene3D" id="3.40.50.300">
    <property type="entry name" value="P-loop containing nucleotide triphosphate hydrolases"/>
    <property type="match status" value="2"/>
</dbReference>
<sequence>MTQQQPWIVDNTHNYLIHHPDILISCTAVAESFFCVRKSVLQQMSKQVHEFSEPLVSGDVIHRTLQYCLENNDFSAATIEQCMKNVICTHHMDSLYVLDMDESTLFDHLSPYIGGIMTFGSRYVSQTPNADATITRDVGPTANHETKAVAIRGVLDIEEHVWSPAYGLKGMVDATIELMLAPSNKILTIPFELKTGKTNRLITHRAQTVLYTLLLGDRYGLDIKCGALYYTKVNAFYMVPQLRSEIQSLLIARNDLATALQQRSNALPPMARNIHKCQYCAVSNACFTYHIAIEQGDVDSSGLGQWFTDHVEHLDDNCLTFFQHWIRLIGMEEHDLESLRKDIWTVDADERESAGKCFKDMVLKPQFNKVRPGGYWYTFARARSDDEQRSLTESHITPGDPMVISSMEGDLHLGMGFVVDVDRTTITISLSAPLRPRPVRSQEFDIENCQVFVKWRKLQLDGQQSNNAITYRLDKDEAAGGFQVMKTNIVNLMTKTSGVEDLDVARANLRRLIVDLEPPLFTLGDAGVSTYLHRDSVMHCLNSDQKAAMAKVLACQDYALILGMPGTGKTTTVAEIISMLVQQGKSVLLTAYTHNALDNLLCKLMEKGIDFLRLGNPDKFILVGDQYQLPPIVKDPEAQRNGFGESLFMMLSAKHPEAVVYLKYQYRMNRDIMQVSSQLFYDRKLRCGNDTVANKRIQYAHFPTAMANIHASSHSCADPCWLRDILDPR</sequence>
<protein>
    <recommendedName>
        <fullName evidence="4">DNA helicase</fullName>
        <ecNumber evidence="4">3.6.4.12</ecNumber>
    </recommendedName>
</protein>
<keyword evidence="16" id="KW-0238">DNA-binding</keyword>
<evidence type="ECO:0000256" key="7">
    <source>
        <dbReference type="ARBA" id="ARBA00022722"/>
    </source>
</evidence>
<dbReference type="GO" id="GO:0051539">
    <property type="term" value="F:4 iron, 4 sulfur cluster binding"/>
    <property type="evidence" value="ECO:0007669"/>
    <property type="project" value="UniProtKB-KW"/>
</dbReference>
<dbReference type="GO" id="GO:0016887">
    <property type="term" value="F:ATP hydrolysis activity"/>
    <property type="evidence" value="ECO:0007669"/>
    <property type="project" value="RHEA"/>
</dbReference>
<evidence type="ECO:0000256" key="2">
    <source>
        <dbReference type="ARBA" id="ARBA00004123"/>
    </source>
</evidence>
<dbReference type="GO" id="GO:0006260">
    <property type="term" value="P:DNA replication"/>
    <property type="evidence" value="ECO:0007669"/>
    <property type="project" value="UniProtKB-KW"/>
</dbReference>
<dbReference type="AlphaFoldDB" id="A0A1X2GE60"/>
<evidence type="ECO:0000256" key="20">
    <source>
        <dbReference type="ARBA" id="ARBA00047995"/>
    </source>
</evidence>
<dbReference type="STRING" id="101127.A0A1X2GE60"/>
<keyword evidence="12" id="KW-0347">Helicase</keyword>
<keyword evidence="19" id="KW-0511">Multifunctional enzyme</keyword>
<keyword evidence="18" id="KW-0539">Nucleus</keyword>
<dbReference type="PANTHER" id="PTHR36531:SF6">
    <property type="entry name" value="DNA REPLICATION ATP-DEPENDENT HELICASE_NUCLEASE DNA2"/>
    <property type="match status" value="1"/>
</dbReference>
<evidence type="ECO:0000256" key="16">
    <source>
        <dbReference type="ARBA" id="ARBA00023125"/>
    </source>
</evidence>
<gene>
    <name evidence="25" type="ORF">DM01DRAFT_1363463</name>
</gene>
<dbReference type="Pfam" id="PF01930">
    <property type="entry name" value="Cas_Cas4"/>
    <property type="match status" value="1"/>
</dbReference>
<dbReference type="GO" id="GO:0005634">
    <property type="term" value="C:nucleus"/>
    <property type="evidence" value="ECO:0007669"/>
    <property type="project" value="UniProtKB-SubCell"/>
</dbReference>
<evidence type="ECO:0000256" key="19">
    <source>
        <dbReference type="ARBA" id="ARBA00023268"/>
    </source>
</evidence>
<dbReference type="Pfam" id="PF13086">
    <property type="entry name" value="AAA_11"/>
    <property type="match status" value="1"/>
</dbReference>
<evidence type="ECO:0000256" key="17">
    <source>
        <dbReference type="ARBA" id="ARBA00023204"/>
    </source>
</evidence>
<dbReference type="GO" id="GO:0004518">
    <property type="term" value="F:nuclease activity"/>
    <property type="evidence" value="ECO:0007669"/>
    <property type="project" value="UniProtKB-KW"/>
</dbReference>